<evidence type="ECO:0000256" key="2">
    <source>
        <dbReference type="ARBA" id="ARBA00022614"/>
    </source>
</evidence>
<comment type="caution">
    <text evidence="8">The sequence shown here is derived from an EMBL/GenBank/DDBJ whole genome shotgun (WGS) entry which is preliminary data.</text>
</comment>
<accession>A0ABR2D0R5</accession>
<dbReference type="InterPro" id="IPR051809">
    <property type="entry name" value="Plant_receptor-like_S/T_kinase"/>
</dbReference>
<evidence type="ECO:0000256" key="4">
    <source>
        <dbReference type="ARBA" id="ARBA00022737"/>
    </source>
</evidence>
<keyword evidence="4" id="KW-0677">Repeat</keyword>
<dbReference type="Gene3D" id="3.80.10.10">
    <property type="entry name" value="Ribonuclease Inhibitor"/>
    <property type="match status" value="1"/>
</dbReference>
<evidence type="ECO:0000256" key="5">
    <source>
        <dbReference type="ARBA" id="ARBA00022989"/>
    </source>
</evidence>
<dbReference type="EMBL" id="JBBPBM010000038">
    <property type="protein sequence ID" value="KAK8527313.1"/>
    <property type="molecule type" value="Genomic_DNA"/>
</dbReference>
<keyword evidence="5 7" id="KW-1133">Transmembrane helix</keyword>
<evidence type="ECO:0000256" key="6">
    <source>
        <dbReference type="ARBA" id="ARBA00023136"/>
    </source>
</evidence>
<evidence type="ECO:0000256" key="3">
    <source>
        <dbReference type="ARBA" id="ARBA00022692"/>
    </source>
</evidence>
<keyword evidence="2" id="KW-0433">Leucine-rich repeat</keyword>
<proteinExistence type="predicted"/>
<reference evidence="8 9" key="1">
    <citation type="journal article" date="2024" name="G3 (Bethesda)">
        <title>Genome assembly of Hibiscus sabdariffa L. provides insights into metabolisms of medicinal natural products.</title>
        <authorList>
            <person name="Kim T."/>
        </authorList>
    </citation>
    <scope>NUCLEOTIDE SEQUENCE [LARGE SCALE GENOMIC DNA]</scope>
    <source>
        <strain evidence="8">TK-2024</strain>
        <tissue evidence="8">Old leaves</tissue>
    </source>
</reference>
<sequence>MFLGSNMFSSSIPSALTGLTDLLKLNLSSNSLSGPLPFDVGKWKVLISMDLSNNQFSGDIPTGVADLKDLTHFSLSNNRIMGSIPKLQGEIPRGGLFGNYSIESFKGNEALCGAPQLHLPDCKVKPLKNSNAKAKLKIYVSLPIASTILMMALIFIILRREKNSKSWIKEAISSLQNQVVDTNLLSATRRGRSAANNCAVSILQVGLESSTEIPDEKA</sequence>
<dbReference type="SUPFAM" id="SSF52058">
    <property type="entry name" value="L domain-like"/>
    <property type="match status" value="1"/>
</dbReference>
<dbReference type="InterPro" id="IPR032675">
    <property type="entry name" value="LRR_dom_sf"/>
</dbReference>
<dbReference type="InterPro" id="IPR001611">
    <property type="entry name" value="Leu-rich_rpt"/>
</dbReference>
<dbReference type="Proteomes" id="UP001472677">
    <property type="component" value="Unassembled WGS sequence"/>
</dbReference>
<name>A0ABR2D0R5_9ROSI</name>
<comment type="subcellular location">
    <subcellularLocation>
        <location evidence="1">Membrane</location>
    </subcellularLocation>
</comment>
<organism evidence="8 9">
    <name type="scientific">Hibiscus sabdariffa</name>
    <name type="common">roselle</name>
    <dbReference type="NCBI Taxonomy" id="183260"/>
    <lineage>
        <taxon>Eukaryota</taxon>
        <taxon>Viridiplantae</taxon>
        <taxon>Streptophyta</taxon>
        <taxon>Embryophyta</taxon>
        <taxon>Tracheophyta</taxon>
        <taxon>Spermatophyta</taxon>
        <taxon>Magnoliopsida</taxon>
        <taxon>eudicotyledons</taxon>
        <taxon>Gunneridae</taxon>
        <taxon>Pentapetalae</taxon>
        <taxon>rosids</taxon>
        <taxon>malvids</taxon>
        <taxon>Malvales</taxon>
        <taxon>Malvaceae</taxon>
        <taxon>Malvoideae</taxon>
        <taxon>Hibiscus</taxon>
    </lineage>
</organism>
<evidence type="ECO:0000313" key="8">
    <source>
        <dbReference type="EMBL" id="KAK8527313.1"/>
    </source>
</evidence>
<evidence type="ECO:0000256" key="7">
    <source>
        <dbReference type="SAM" id="Phobius"/>
    </source>
</evidence>
<evidence type="ECO:0000313" key="9">
    <source>
        <dbReference type="Proteomes" id="UP001472677"/>
    </source>
</evidence>
<keyword evidence="9" id="KW-1185">Reference proteome</keyword>
<protein>
    <submittedName>
        <fullName evidence="8">Uncharacterized protein</fullName>
    </submittedName>
</protein>
<feature type="transmembrane region" description="Helical" evidence="7">
    <location>
        <begin position="138"/>
        <end position="158"/>
    </location>
</feature>
<keyword evidence="3 7" id="KW-0812">Transmembrane</keyword>
<dbReference type="Pfam" id="PF00560">
    <property type="entry name" value="LRR_1"/>
    <property type="match status" value="3"/>
</dbReference>
<dbReference type="PANTHER" id="PTHR27008">
    <property type="entry name" value="OS04G0122200 PROTEIN"/>
    <property type="match status" value="1"/>
</dbReference>
<dbReference type="PANTHER" id="PTHR27008:SF585">
    <property type="entry name" value="PROTEIN KINASE DOMAIN-CONTAINING PROTEIN"/>
    <property type="match status" value="1"/>
</dbReference>
<evidence type="ECO:0000256" key="1">
    <source>
        <dbReference type="ARBA" id="ARBA00004370"/>
    </source>
</evidence>
<keyword evidence="6 7" id="KW-0472">Membrane</keyword>
<gene>
    <name evidence="8" type="ORF">V6N12_054531</name>
</gene>